<sequence length="273" mass="28503">MSAIAALMIAAAPAVATATFHPVEGVTYIADTVVTRIDDGVTRRFHTARHIVFRRDGDGYLVEAVLQKADQQAPGAGQAFTKGNDALTGRTVRYRVDASGAVTAIEDIDTLIELIAEQIEKSAPDPARGAMFARPLRTAGPEQRRAMLASFIAPLIGAADAHRAEGRRPVTLPPQPPMPVGSGLPGEEVVTRDRAGILSIETRASGPITGPADIPGGSTATGSITLTLLRRIDPATGLLVESRSETTTVTAGPGAARTGKSETLITFRPAVSR</sequence>
<dbReference type="EMBL" id="JAUQSZ010000008">
    <property type="protein sequence ID" value="MDO7843256.1"/>
    <property type="molecule type" value="Genomic_DNA"/>
</dbReference>
<protein>
    <submittedName>
        <fullName evidence="2">Uncharacterized protein</fullName>
    </submittedName>
</protein>
<name>A0ABT9A095_9SPHN</name>
<feature type="chain" id="PRO_5046942446" evidence="1">
    <location>
        <begin position="19"/>
        <end position="273"/>
    </location>
</feature>
<organism evidence="2 3">
    <name type="scientific">Sphingomonas immobilis</name>
    <dbReference type="NCBI Taxonomy" id="3063997"/>
    <lineage>
        <taxon>Bacteria</taxon>
        <taxon>Pseudomonadati</taxon>
        <taxon>Pseudomonadota</taxon>
        <taxon>Alphaproteobacteria</taxon>
        <taxon>Sphingomonadales</taxon>
        <taxon>Sphingomonadaceae</taxon>
        <taxon>Sphingomonas</taxon>
    </lineage>
</organism>
<comment type="caution">
    <text evidence="2">The sequence shown here is derived from an EMBL/GenBank/DDBJ whole genome shotgun (WGS) entry which is preliminary data.</text>
</comment>
<proteinExistence type="predicted"/>
<dbReference type="RefSeq" id="WP_304561709.1">
    <property type="nucleotide sequence ID" value="NZ_JAUQSZ010000008.1"/>
</dbReference>
<evidence type="ECO:0000313" key="3">
    <source>
        <dbReference type="Proteomes" id="UP001176468"/>
    </source>
</evidence>
<dbReference type="Proteomes" id="UP001176468">
    <property type="component" value="Unassembled WGS sequence"/>
</dbReference>
<evidence type="ECO:0000256" key="1">
    <source>
        <dbReference type="SAM" id="SignalP"/>
    </source>
</evidence>
<feature type="signal peptide" evidence="1">
    <location>
        <begin position="1"/>
        <end position="18"/>
    </location>
</feature>
<keyword evidence="3" id="KW-1185">Reference proteome</keyword>
<gene>
    <name evidence="2" type="ORF">Q5H94_13050</name>
</gene>
<evidence type="ECO:0000313" key="2">
    <source>
        <dbReference type="EMBL" id="MDO7843256.1"/>
    </source>
</evidence>
<keyword evidence="1" id="KW-0732">Signal</keyword>
<accession>A0ABT9A095</accession>
<reference evidence="2" key="1">
    <citation type="submission" date="2023-07" db="EMBL/GenBank/DDBJ databases">
        <authorList>
            <person name="Kim M.K."/>
        </authorList>
    </citation>
    <scope>NUCLEOTIDE SEQUENCE</scope>
    <source>
        <strain evidence="2">CA1-15</strain>
    </source>
</reference>